<comment type="caution">
    <text evidence="2">The sequence shown here is derived from an EMBL/GenBank/DDBJ whole genome shotgun (WGS) entry which is preliminary data.</text>
</comment>
<dbReference type="Proteomes" id="UP000299084">
    <property type="component" value="Unassembled WGS sequence"/>
</dbReference>
<evidence type="ECO:0000313" key="2">
    <source>
        <dbReference type="EMBL" id="KAB1254435.1"/>
    </source>
</evidence>
<dbReference type="AlphaFoldDB" id="A0A5N4C683"/>
<feature type="region of interest" description="Disordered" evidence="1">
    <location>
        <begin position="1"/>
        <end position="20"/>
    </location>
</feature>
<proteinExistence type="predicted"/>
<keyword evidence="3" id="KW-1185">Reference proteome</keyword>
<gene>
    <name evidence="2" type="ORF">Cadr_000029286</name>
</gene>
<reference evidence="2 3" key="1">
    <citation type="journal article" date="2019" name="Mol. Ecol. Resour.">
        <title>Improving Illumina assemblies with Hi-C and long reads: an example with the North African dromedary.</title>
        <authorList>
            <person name="Elbers J.P."/>
            <person name="Rogers M.F."/>
            <person name="Perelman P.L."/>
            <person name="Proskuryakova A.A."/>
            <person name="Serdyukova N.A."/>
            <person name="Johnson W.E."/>
            <person name="Horin P."/>
            <person name="Corander J."/>
            <person name="Murphy D."/>
            <person name="Burger P.A."/>
        </authorList>
    </citation>
    <scope>NUCLEOTIDE SEQUENCE [LARGE SCALE GENOMIC DNA]</scope>
    <source>
        <strain evidence="2">Drom800</strain>
        <tissue evidence="2">Blood</tissue>
    </source>
</reference>
<organism evidence="2 3">
    <name type="scientific">Camelus dromedarius</name>
    <name type="common">Dromedary</name>
    <name type="synonym">Arabian camel</name>
    <dbReference type="NCBI Taxonomy" id="9838"/>
    <lineage>
        <taxon>Eukaryota</taxon>
        <taxon>Metazoa</taxon>
        <taxon>Chordata</taxon>
        <taxon>Craniata</taxon>
        <taxon>Vertebrata</taxon>
        <taxon>Euteleostomi</taxon>
        <taxon>Mammalia</taxon>
        <taxon>Eutheria</taxon>
        <taxon>Laurasiatheria</taxon>
        <taxon>Artiodactyla</taxon>
        <taxon>Tylopoda</taxon>
        <taxon>Camelidae</taxon>
        <taxon>Camelus</taxon>
    </lineage>
</organism>
<protein>
    <submittedName>
        <fullName evidence="2">Uncharacterized protein</fullName>
    </submittedName>
</protein>
<sequence>MHQTARSFFQSGSPHPQHERWHRAQSQFYSGFSSSSLQTHRGTHAYTHAQTALLCLFPLSCFGHLKPRVYRDRHSSLVVASTATWWSRGRSAPSCWNPGPSPVLPALTENGRNHGVHITSHLHNALLLATLGSEAYLGKDYLPVTLEKSLKSFKHSFLTCKIEDNEHCQGPWCTSNTLSVYDTICKLLCTCVRYS</sequence>
<evidence type="ECO:0000256" key="1">
    <source>
        <dbReference type="SAM" id="MobiDB-lite"/>
    </source>
</evidence>
<dbReference type="EMBL" id="JWIN03000034">
    <property type="protein sequence ID" value="KAB1254435.1"/>
    <property type="molecule type" value="Genomic_DNA"/>
</dbReference>
<accession>A0A5N4C683</accession>
<name>A0A5N4C683_CAMDR</name>
<feature type="compositionally biased region" description="Polar residues" evidence="1">
    <location>
        <begin position="1"/>
        <end position="14"/>
    </location>
</feature>
<evidence type="ECO:0000313" key="3">
    <source>
        <dbReference type="Proteomes" id="UP000299084"/>
    </source>
</evidence>